<keyword evidence="1" id="KW-0808">Transferase</keyword>
<dbReference type="GO" id="GO:0016779">
    <property type="term" value="F:nucleotidyltransferase activity"/>
    <property type="evidence" value="ECO:0007669"/>
    <property type="project" value="UniProtKB-KW"/>
</dbReference>
<dbReference type="NCBIfam" id="TIGR00125">
    <property type="entry name" value="cyt_tran_rel"/>
    <property type="match status" value="1"/>
</dbReference>
<dbReference type="InterPro" id="IPR014729">
    <property type="entry name" value="Rossmann-like_a/b/a_fold"/>
</dbReference>
<dbReference type="PANTHER" id="PTHR43793:SF2">
    <property type="entry name" value="BIFUNCTIONAL PROTEIN HLDE"/>
    <property type="match status" value="1"/>
</dbReference>
<keyword evidence="2" id="KW-0548">Nucleotidyltransferase</keyword>
<dbReference type="InterPro" id="IPR050385">
    <property type="entry name" value="Archaeal_FAD_synthase"/>
</dbReference>
<dbReference type="InterPro" id="IPR004821">
    <property type="entry name" value="Cyt_trans-like"/>
</dbReference>
<evidence type="ECO:0000256" key="2">
    <source>
        <dbReference type="ARBA" id="ARBA00022695"/>
    </source>
</evidence>
<dbReference type="Gene3D" id="3.40.50.620">
    <property type="entry name" value="HUPs"/>
    <property type="match status" value="1"/>
</dbReference>
<gene>
    <name evidence="4" type="ORF">VIS_S3CKB90031</name>
</gene>
<reference evidence="4" key="2">
    <citation type="submission" date="2012-02" db="EMBL/GenBank/DDBJ databases">
        <authorList>
            <person name="Genoscope - CEA"/>
        </authorList>
    </citation>
    <scope>NUCLEOTIDE SEQUENCE</scope>
</reference>
<protein>
    <submittedName>
        <fullName evidence="4">RfaE bifunctional protein, domain II</fullName>
    </submittedName>
</protein>
<dbReference type="Pfam" id="PF01467">
    <property type="entry name" value="CTP_transf_like"/>
    <property type="match status" value="1"/>
</dbReference>
<accession>H6RGI5</accession>
<dbReference type="AlphaFoldDB" id="H6RGI5"/>
<name>H6RGI5_9BACT</name>
<evidence type="ECO:0000313" key="4">
    <source>
        <dbReference type="EMBL" id="CCG00146.1"/>
    </source>
</evidence>
<sequence length="161" mass="17344">MMSSCTLSELLELRSTWASEGESVVFTNGVFDLLHVGHLHSLESAKSYGTRLVVGVNSDSSVRELGKGPDRPIHSDRDRAKLLSSLTCVDAVIVFSENTPLELISALSPDVLVKGGDYDPTCEDRSHSRYIVGSHEVRSTGGIVHTISLLPGHSTTAILNK</sequence>
<evidence type="ECO:0000256" key="1">
    <source>
        <dbReference type="ARBA" id="ARBA00022679"/>
    </source>
</evidence>
<reference evidence="4" key="1">
    <citation type="journal article" date="2012" name="Environ. Microbiol.">
        <title>Genomic content of uncultured Bacteroidetes from contrasting oceanic provinces in the North Atlantic Ocean.</title>
        <authorList>
            <person name="Gomez-Pereira P.R."/>
            <person name="Schuler M."/>
            <person name="Fuchs B.M."/>
            <person name="Bennke C."/>
            <person name="Teeling H."/>
            <person name="Waldmann J."/>
            <person name="Richter M."/>
            <person name="Barbe V."/>
            <person name="Bataille E."/>
            <person name="Glockner F.O."/>
            <person name="Amann R."/>
        </authorList>
    </citation>
    <scope>NUCLEOTIDE SEQUENCE</scope>
</reference>
<dbReference type="SUPFAM" id="SSF52374">
    <property type="entry name" value="Nucleotidylyl transferase"/>
    <property type="match status" value="1"/>
</dbReference>
<feature type="domain" description="Cytidyltransferase-like" evidence="3">
    <location>
        <begin position="26"/>
        <end position="134"/>
    </location>
</feature>
<dbReference type="PANTHER" id="PTHR43793">
    <property type="entry name" value="FAD SYNTHASE"/>
    <property type="match status" value="1"/>
</dbReference>
<proteinExistence type="predicted"/>
<dbReference type="EMBL" id="FO117599">
    <property type="protein sequence ID" value="CCG00146.1"/>
    <property type="molecule type" value="Genomic_DNA"/>
</dbReference>
<organism evidence="4">
    <name type="scientific">uncultured Flavobacteriia bacterium</name>
    <dbReference type="NCBI Taxonomy" id="212695"/>
    <lineage>
        <taxon>Bacteria</taxon>
        <taxon>Pseudomonadati</taxon>
        <taxon>Bacteroidota</taxon>
        <taxon>Flavobacteriia</taxon>
        <taxon>environmental samples</taxon>
    </lineage>
</organism>
<evidence type="ECO:0000259" key="3">
    <source>
        <dbReference type="Pfam" id="PF01467"/>
    </source>
</evidence>